<comment type="subcellular location">
    <subcellularLocation>
        <location evidence="1">Nucleus</location>
    </subcellularLocation>
</comment>
<dbReference type="GO" id="GO:0003684">
    <property type="term" value="F:damaged DNA binding"/>
    <property type="evidence" value="ECO:0007669"/>
    <property type="project" value="InterPro"/>
</dbReference>
<evidence type="ECO:0000256" key="2">
    <source>
        <dbReference type="ARBA" id="ARBA00005434"/>
    </source>
</evidence>
<dbReference type="PANTHER" id="PTHR15169">
    <property type="entry name" value="DAMAGE-SPECIFIC DNA BINDING PROTEIN 2"/>
    <property type="match status" value="1"/>
</dbReference>
<dbReference type="Gene3D" id="2.130.10.10">
    <property type="entry name" value="YVTN repeat-like/Quinoprotein amine dehydrogenase"/>
    <property type="match status" value="1"/>
</dbReference>
<organism evidence="7 8">
    <name type="scientific">Araneus ventricosus</name>
    <name type="common">Orbweaver spider</name>
    <name type="synonym">Epeira ventricosa</name>
    <dbReference type="NCBI Taxonomy" id="182803"/>
    <lineage>
        <taxon>Eukaryota</taxon>
        <taxon>Metazoa</taxon>
        <taxon>Ecdysozoa</taxon>
        <taxon>Arthropoda</taxon>
        <taxon>Chelicerata</taxon>
        <taxon>Arachnida</taxon>
        <taxon>Araneae</taxon>
        <taxon>Araneomorphae</taxon>
        <taxon>Entelegynae</taxon>
        <taxon>Araneoidea</taxon>
        <taxon>Araneidae</taxon>
        <taxon>Araneus</taxon>
    </lineage>
</organism>
<keyword evidence="5" id="KW-0833">Ubl conjugation pathway</keyword>
<dbReference type="PANTHER" id="PTHR15169:SF0">
    <property type="entry name" value="DNA DAMAGE-BINDING PROTEIN 2"/>
    <property type="match status" value="1"/>
</dbReference>
<dbReference type="Proteomes" id="UP000499080">
    <property type="component" value="Unassembled WGS sequence"/>
</dbReference>
<keyword evidence="4" id="KW-0677">Repeat</keyword>
<dbReference type="InterPro" id="IPR033312">
    <property type="entry name" value="DDB2"/>
</dbReference>
<sequence length="94" mass="10589">MNEYSAHCIYFLDGSTGKLLHKLRSPTGGILSVNVFNISGDCLASGTGSNIVFWKDKDVFDGPAFQRKDKSKRKIVLQQRSWLTTQRRFQAGFC</sequence>
<comment type="caution">
    <text evidence="7">The sequence shown here is derived from an EMBL/GenBank/DDBJ whole genome shotgun (WGS) entry which is preliminary data.</text>
</comment>
<dbReference type="InterPro" id="IPR015943">
    <property type="entry name" value="WD40/YVTN_repeat-like_dom_sf"/>
</dbReference>
<protein>
    <submittedName>
        <fullName evidence="7">Uncharacterized protein</fullName>
    </submittedName>
</protein>
<gene>
    <name evidence="7" type="ORF">AVEN_116279_1</name>
</gene>
<proteinExistence type="inferred from homology"/>
<accession>A0A4Y2PTH4</accession>
<dbReference type="EMBL" id="BGPR01012090">
    <property type="protein sequence ID" value="GBN54521.1"/>
    <property type="molecule type" value="Genomic_DNA"/>
</dbReference>
<dbReference type="AlphaFoldDB" id="A0A4Y2PTH4"/>
<dbReference type="GO" id="GO:0006281">
    <property type="term" value="P:DNA repair"/>
    <property type="evidence" value="ECO:0007669"/>
    <property type="project" value="InterPro"/>
</dbReference>
<keyword evidence="8" id="KW-1185">Reference proteome</keyword>
<evidence type="ECO:0000256" key="3">
    <source>
        <dbReference type="ARBA" id="ARBA00022574"/>
    </source>
</evidence>
<dbReference type="OrthoDB" id="9890280at2759"/>
<comment type="similarity">
    <text evidence="2">Belongs to the WD repeat DDB2/WDR76 family.</text>
</comment>
<evidence type="ECO:0000256" key="1">
    <source>
        <dbReference type="ARBA" id="ARBA00004123"/>
    </source>
</evidence>
<evidence type="ECO:0000313" key="7">
    <source>
        <dbReference type="EMBL" id="GBN54521.1"/>
    </source>
</evidence>
<keyword evidence="6" id="KW-0539">Nucleus</keyword>
<evidence type="ECO:0000313" key="8">
    <source>
        <dbReference type="Proteomes" id="UP000499080"/>
    </source>
</evidence>
<keyword evidence="3" id="KW-0853">WD repeat</keyword>
<dbReference type="GO" id="GO:0005634">
    <property type="term" value="C:nucleus"/>
    <property type="evidence" value="ECO:0007669"/>
    <property type="project" value="UniProtKB-SubCell"/>
</dbReference>
<dbReference type="GO" id="GO:0009411">
    <property type="term" value="P:response to UV"/>
    <property type="evidence" value="ECO:0007669"/>
    <property type="project" value="TreeGrafter"/>
</dbReference>
<evidence type="ECO:0000256" key="5">
    <source>
        <dbReference type="ARBA" id="ARBA00022786"/>
    </source>
</evidence>
<reference evidence="7 8" key="1">
    <citation type="journal article" date="2019" name="Sci. Rep.">
        <title>Orb-weaving spider Araneus ventricosus genome elucidates the spidroin gene catalogue.</title>
        <authorList>
            <person name="Kono N."/>
            <person name="Nakamura H."/>
            <person name="Ohtoshi R."/>
            <person name="Moran D.A.P."/>
            <person name="Shinohara A."/>
            <person name="Yoshida Y."/>
            <person name="Fujiwara M."/>
            <person name="Mori M."/>
            <person name="Tomita M."/>
            <person name="Arakawa K."/>
        </authorList>
    </citation>
    <scope>NUCLEOTIDE SEQUENCE [LARGE SCALE GENOMIC DNA]</scope>
</reference>
<dbReference type="GO" id="GO:0080008">
    <property type="term" value="C:Cul4-RING E3 ubiquitin ligase complex"/>
    <property type="evidence" value="ECO:0007669"/>
    <property type="project" value="InterPro"/>
</dbReference>
<name>A0A4Y2PTH4_ARAVE</name>
<evidence type="ECO:0000256" key="4">
    <source>
        <dbReference type="ARBA" id="ARBA00022737"/>
    </source>
</evidence>
<evidence type="ECO:0000256" key="6">
    <source>
        <dbReference type="ARBA" id="ARBA00023242"/>
    </source>
</evidence>